<organism evidence="1 2">
    <name type="scientific">Ktedonobacter racemifer DSM 44963</name>
    <dbReference type="NCBI Taxonomy" id="485913"/>
    <lineage>
        <taxon>Bacteria</taxon>
        <taxon>Bacillati</taxon>
        <taxon>Chloroflexota</taxon>
        <taxon>Ktedonobacteria</taxon>
        <taxon>Ktedonobacterales</taxon>
        <taxon>Ktedonobacteraceae</taxon>
        <taxon>Ktedonobacter</taxon>
    </lineage>
</organism>
<dbReference type="InParanoid" id="D6U3A3"/>
<reference evidence="1 2" key="1">
    <citation type="journal article" date="2011" name="Stand. Genomic Sci.">
        <title>Non-contiguous finished genome sequence and contextual data of the filamentous soil bacterium Ktedonobacter racemifer type strain (SOSP1-21).</title>
        <authorList>
            <person name="Chang Y.J."/>
            <person name="Land M."/>
            <person name="Hauser L."/>
            <person name="Chertkov O."/>
            <person name="Del Rio T.G."/>
            <person name="Nolan M."/>
            <person name="Copeland A."/>
            <person name="Tice H."/>
            <person name="Cheng J.F."/>
            <person name="Lucas S."/>
            <person name="Han C."/>
            <person name="Goodwin L."/>
            <person name="Pitluck S."/>
            <person name="Ivanova N."/>
            <person name="Ovchinikova G."/>
            <person name="Pati A."/>
            <person name="Chen A."/>
            <person name="Palaniappan K."/>
            <person name="Mavromatis K."/>
            <person name="Liolios K."/>
            <person name="Brettin T."/>
            <person name="Fiebig A."/>
            <person name="Rohde M."/>
            <person name="Abt B."/>
            <person name="Goker M."/>
            <person name="Detter J.C."/>
            <person name="Woyke T."/>
            <person name="Bristow J."/>
            <person name="Eisen J.A."/>
            <person name="Markowitz V."/>
            <person name="Hugenholtz P."/>
            <person name="Kyrpides N.C."/>
            <person name="Klenk H.P."/>
            <person name="Lapidus A."/>
        </authorList>
    </citation>
    <scope>NUCLEOTIDE SEQUENCE [LARGE SCALE GENOMIC DNA]</scope>
    <source>
        <strain evidence="2">DSM 44963</strain>
    </source>
</reference>
<evidence type="ECO:0000313" key="1">
    <source>
        <dbReference type="EMBL" id="EFH81107.1"/>
    </source>
</evidence>
<dbReference type="Proteomes" id="UP000004508">
    <property type="component" value="Unassembled WGS sequence"/>
</dbReference>
<evidence type="ECO:0000313" key="2">
    <source>
        <dbReference type="Proteomes" id="UP000004508"/>
    </source>
</evidence>
<name>D6U3A3_KTERA</name>
<proteinExistence type="predicted"/>
<protein>
    <submittedName>
        <fullName evidence="1">Uncharacterized protein</fullName>
    </submittedName>
</protein>
<keyword evidence="2" id="KW-1185">Reference proteome</keyword>
<sequence length="61" mass="6895">MSLEENQRSQTALLLVDPYNDFLSPEGKVLVNDAKNEHFLTRRVSSITISGRSSRSTSERL</sequence>
<dbReference type="AlphaFoldDB" id="D6U3A3"/>
<accession>D6U3A3</accession>
<gene>
    <name evidence="1" type="ORF">Krac_1792</name>
</gene>
<comment type="caution">
    <text evidence="1">The sequence shown here is derived from an EMBL/GenBank/DDBJ whole genome shotgun (WGS) entry which is preliminary data.</text>
</comment>
<dbReference type="EMBL" id="ADVG01000004">
    <property type="protein sequence ID" value="EFH81107.1"/>
    <property type="molecule type" value="Genomic_DNA"/>
</dbReference>